<evidence type="ECO:0000313" key="2">
    <source>
        <dbReference type="EMBL" id="KAK3774728.1"/>
    </source>
</evidence>
<dbReference type="EMBL" id="JAWDGP010003390">
    <property type="protein sequence ID" value="KAK3774728.1"/>
    <property type="molecule type" value="Genomic_DNA"/>
</dbReference>
<dbReference type="InterPro" id="IPR050910">
    <property type="entry name" value="JMJD6_ArgDemeth/LysHydrox"/>
</dbReference>
<dbReference type="PANTHER" id="PTHR12480">
    <property type="entry name" value="ARGININE DEMETHYLASE AND LYSYL-HYDROXYLASE JMJD"/>
    <property type="match status" value="1"/>
</dbReference>
<dbReference type="AlphaFoldDB" id="A0AAE0ZSD7"/>
<evidence type="ECO:0000313" key="3">
    <source>
        <dbReference type="Proteomes" id="UP001283361"/>
    </source>
</evidence>
<feature type="non-terminal residue" evidence="2">
    <location>
        <position position="1"/>
    </location>
</feature>
<keyword evidence="1" id="KW-0472">Membrane</keyword>
<keyword evidence="1" id="KW-0812">Transmembrane</keyword>
<protein>
    <submittedName>
        <fullName evidence="2">Uncharacterized protein</fullName>
    </submittedName>
</protein>
<keyword evidence="3" id="KW-1185">Reference proteome</keyword>
<comment type="caution">
    <text evidence="2">The sequence shown here is derived from an EMBL/GenBank/DDBJ whole genome shotgun (WGS) entry which is preliminary data.</text>
</comment>
<dbReference type="PANTHER" id="PTHR12480:SF19">
    <property type="entry name" value="CUPIN-LIKE DOMAIN-CONTAINING PROTEIN"/>
    <property type="match status" value="1"/>
</dbReference>
<sequence>MKHSSRRRICAKVSKTNLNNAYVKKSLNGDDRSGATASHQSATDCKKRSCIDGDHNKQSEEKFMVGKVAALVEQGRVLGLSPEEIRAYLDPSSCPKIVTKYAPKFHIYRAHFCAMWRRDMLRSALMPKVFSLPFQRKLCIKLPLVIVFLLLGYRVLMGIWSSVSEDGCLIESGPVLDELVRPLFPCKICQNLTSVPEVRDITREQFILSFGYSGLPVLVKAAAKHWKALDNFSFQYFKSLYLNNTEALELVNDQCQFFQYNTEFKSLGEALSMRPERASFQEGERPWYIGWSNCDSKIASELRQQYERPFFLPLDAESSSLDWIFMGGSGVGAGVHIDKVELPSWQAQVSGTKTWSLLPSPECSSICPDLQITVYKGDILVVDTNAWYHSTFVHPVYTACVTDGWFGLNCQYQCHCAGSAPCDKHDGSCSSGCHQDWFGPACQYDRMSYSGPGWLTDSDDTTCNTGNTQPVTVILDTPIPLKWVRVVVSDA</sequence>
<dbReference type="Gene3D" id="2.60.120.650">
    <property type="entry name" value="Cupin"/>
    <property type="match status" value="1"/>
</dbReference>
<keyword evidence="1" id="KW-1133">Transmembrane helix</keyword>
<organism evidence="2 3">
    <name type="scientific">Elysia crispata</name>
    <name type="common">lettuce slug</name>
    <dbReference type="NCBI Taxonomy" id="231223"/>
    <lineage>
        <taxon>Eukaryota</taxon>
        <taxon>Metazoa</taxon>
        <taxon>Spiralia</taxon>
        <taxon>Lophotrochozoa</taxon>
        <taxon>Mollusca</taxon>
        <taxon>Gastropoda</taxon>
        <taxon>Heterobranchia</taxon>
        <taxon>Euthyneura</taxon>
        <taxon>Panpulmonata</taxon>
        <taxon>Sacoglossa</taxon>
        <taxon>Placobranchoidea</taxon>
        <taxon>Plakobranchidae</taxon>
        <taxon>Elysia</taxon>
    </lineage>
</organism>
<dbReference type="GO" id="GO:0016706">
    <property type="term" value="F:2-oxoglutarate-dependent dioxygenase activity"/>
    <property type="evidence" value="ECO:0007669"/>
    <property type="project" value="TreeGrafter"/>
</dbReference>
<name>A0AAE0ZSD7_9GAST</name>
<evidence type="ECO:0000256" key="1">
    <source>
        <dbReference type="SAM" id="Phobius"/>
    </source>
</evidence>
<gene>
    <name evidence="2" type="ORF">RRG08_062522</name>
</gene>
<reference evidence="2" key="1">
    <citation type="journal article" date="2023" name="G3 (Bethesda)">
        <title>A reference genome for the long-term kleptoplast-retaining sea slug Elysia crispata morphotype clarki.</title>
        <authorList>
            <person name="Eastman K.E."/>
            <person name="Pendleton A.L."/>
            <person name="Shaikh M.A."/>
            <person name="Suttiyut T."/>
            <person name="Ogas R."/>
            <person name="Tomko P."/>
            <person name="Gavelis G."/>
            <person name="Widhalm J.R."/>
            <person name="Wisecaver J.H."/>
        </authorList>
    </citation>
    <scope>NUCLEOTIDE SEQUENCE</scope>
    <source>
        <strain evidence="2">ECLA1</strain>
    </source>
</reference>
<proteinExistence type="predicted"/>
<dbReference type="Proteomes" id="UP001283361">
    <property type="component" value="Unassembled WGS sequence"/>
</dbReference>
<feature type="transmembrane region" description="Helical" evidence="1">
    <location>
        <begin position="138"/>
        <end position="160"/>
    </location>
</feature>
<dbReference type="SUPFAM" id="SSF51197">
    <property type="entry name" value="Clavaminate synthase-like"/>
    <property type="match status" value="1"/>
</dbReference>
<accession>A0AAE0ZSD7</accession>